<comment type="caution">
    <text evidence="6">The sequence shown here is derived from an EMBL/GenBank/DDBJ whole genome shotgun (WGS) entry which is preliminary data.</text>
</comment>
<dbReference type="InterPro" id="IPR036259">
    <property type="entry name" value="MFS_trans_sf"/>
</dbReference>
<evidence type="ECO:0000256" key="4">
    <source>
        <dbReference type="SAM" id="Phobius"/>
    </source>
</evidence>
<dbReference type="STRING" id="1382798.PK35_14245"/>
<dbReference type="InterPro" id="IPR011701">
    <property type="entry name" value="MFS"/>
</dbReference>
<feature type="transmembrane region" description="Helical" evidence="4">
    <location>
        <begin position="364"/>
        <end position="383"/>
    </location>
</feature>
<evidence type="ECO:0000256" key="3">
    <source>
        <dbReference type="ARBA" id="ARBA00023136"/>
    </source>
</evidence>
<feature type="domain" description="Major facilitator superfamily (MFS) profile" evidence="5">
    <location>
        <begin position="1"/>
        <end position="387"/>
    </location>
</feature>
<evidence type="ECO:0000256" key="2">
    <source>
        <dbReference type="ARBA" id="ARBA00022989"/>
    </source>
</evidence>
<dbReference type="SUPFAM" id="SSF103473">
    <property type="entry name" value="MFS general substrate transporter"/>
    <property type="match status" value="1"/>
</dbReference>
<dbReference type="PANTHER" id="PTHR23521:SF3">
    <property type="entry name" value="MFS TRANSPORTER"/>
    <property type="match status" value="1"/>
</dbReference>
<dbReference type="Gene3D" id="1.20.1250.20">
    <property type="entry name" value="MFS general substrate transporter like domains"/>
    <property type="match status" value="1"/>
</dbReference>
<feature type="transmembrane region" description="Helical" evidence="4">
    <location>
        <begin position="97"/>
        <end position="117"/>
    </location>
</feature>
<name>A0A0D7W128_9FLAO</name>
<dbReference type="RefSeq" id="WP_044627235.1">
    <property type="nucleotide sequence ID" value="NZ_JTDV01000014.1"/>
</dbReference>
<evidence type="ECO:0000259" key="5">
    <source>
        <dbReference type="PROSITE" id="PS50850"/>
    </source>
</evidence>
<accession>A0A0D7W128</accession>
<evidence type="ECO:0000256" key="1">
    <source>
        <dbReference type="ARBA" id="ARBA00022692"/>
    </source>
</evidence>
<dbReference type="PATRIC" id="fig|1382798.3.peg.1411"/>
<feature type="transmembrane region" description="Helical" evidence="4">
    <location>
        <begin position="300"/>
        <end position="324"/>
    </location>
</feature>
<sequence>MNNKRILTIIVLAQFCCTSLWFASNAVINPIIETFSLQNNALNLLTSAIQFGFICGTLVFAAFNVADSFSPSKVFFISALLASLLNLGILLPQNSLLSLMGLRFGVGILLAGIYPVGMKIASDYFKKGLGKSLSFLVGALVIGTAFPHLLSHTIEASIWKQAIIYTSILSGIGGLLVLIFVPNGPYRMANSKIDLSLFISIFKSKTFRKTAFGYFGHMWELYTFWAFVPIILNYYNTHQNTTLNIPFWAFVIIASGSIACVIGGYISERITVKKTTIIALSLSGLCCLFSPLFLSTSSIVIFILFLIFWGMVVIMDSPLLSTMAAKHAHPETRGTALTIVNCIGYSITILSIEFMAYLTQIINLNYIFIILFLGPLFGVISLFKTKA</sequence>
<evidence type="ECO:0000313" key="7">
    <source>
        <dbReference type="Proteomes" id="UP000032361"/>
    </source>
</evidence>
<dbReference type="Pfam" id="PF07690">
    <property type="entry name" value="MFS_1"/>
    <property type="match status" value="1"/>
</dbReference>
<dbReference type="EMBL" id="JTDV01000014">
    <property type="protein sequence ID" value="KJD31562.1"/>
    <property type="molecule type" value="Genomic_DNA"/>
</dbReference>
<feature type="transmembrane region" description="Helical" evidence="4">
    <location>
        <begin position="74"/>
        <end position="91"/>
    </location>
</feature>
<feature type="transmembrane region" description="Helical" evidence="4">
    <location>
        <begin position="247"/>
        <end position="265"/>
    </location>
</feature>
<protein>
    <submittedName>
        <fullName evidence="6">MFS transporter</fullName>
    </submittedName>
</protein>
<evidence type="ECO:0000313" key="6">
    <source>
        <dbReference type="EMBL" id="KJD31562.1"/>
    </source>
</evidence>
<dbReference type="GO" id="GO:0005886">
    <property type="term" value="C:plasma membrane"/>
    <property type="evidence" value="ECO:0007669"/>
    <property type="project" value="TreeGrafter"/>
</dbReference>
<dbReference type="PROSITE" id="PS50850">
    <property type="entry name" value="MFS"/>
    <property type="match status" value="1"/>
</dbReference>
<dbReference type="InterPro" id="IPR020846">
    <property type="entry name" value="MFS_dom"/>
</dbReference>
<dbReference type="Proteomes" id="UP000032361">
    <property type="component" value="Unassembled WGS sequence"/>
</dbReference>
<organism evidence="6 7">
    <name type="scientific">Neotamlana nanhaiensis</name>
    <dbReference type="NCBI Taxonomy" id="1382798"/>
    <lineage>
        <taxon>Bacteria</taxon>
        <taxon>Pseudomonadati</taxon>
        <taxon>Bacteroidota</taxon>
        <taxon>Flavobacteriia</taxon>
        <taxon>Flavobacteriales</taxon>
        <taxon>Flavobacteriaceae</taxon>
        <taxon>Neotamlana</taxon>
    </lineage>
</organism>
<feature type="transmembrane region" description="Helical" evidence="4">
    <location>
        <begin position="277"/>
        <end position="294"/>
    </location>
</feature>
<feature type="transmembrane region" description="Helical" evidence="4">
    <location>
        <begin position="42"/>
        <end position="62"/>
    </location>
</feature>
<feature type="transmembrane region" description="Helical" evidence="4">
    <location>
        <begin position="336"/>
        <end position="358"/>
    </location>
</feature>
<dbReference type="AlphaFoldDB" id="A0A0D7W128"/>
<proteinExistence type="predicted"/>
<keyword evidence="2 4" id="KW-1133">Transmembrane helix</keyword>
<feature type="transmembrane region" description="Helical" evidence="4">
    <location>
        <begin position="129"/>
        <end position="150"/>
    </location>
</feature>
<feature type="transmembrane region" description="Helical" evidence="4">
    <location>
        <begin position="162"/>
        <end position="181"/>
    </location>
</feature>
<keyword evidence="3 4" id="KW-0472">Membrane</keyword>
<dbReference type="PANTHER" id="PTHR23521">
    <property type="entry name" value="TRANSPORTER MFS SUPERFAMILY"/>
    <property type="match status" value="1"/>
</dbReference>
<reference evidence="6 7" key="1">
    <citation type="journal article" date="2015" name="Antonie Van Leeuwenhoek">
        <title>Tamlana nanhaiensis sp. nov., isolated from surface seawater collected from the South China Sea.</title>
        <authorList>
            <person name="Liu X."/>
            <person name="Lai Q."/>
            <person name="Du Y."/>
            <person name="Li G."/>
            <person name="Sun F."/>
            <person name="Shao Z."/>
        </authorList>
    </citation>
    <scope>NUCLEOTIDE SEQUENCE [LARGE SCALE GENOMIC DNA]</scope>
    <source>
        <strain evidence="6 7">FHC16</strain>
    </source>
</reference>
<dbReference type="OrthoDB" id="9781976at2"/>
<gene>
    <name evidence="6" type="ORF">PK35_14245</name>
</gene>
<keyword evidence="1 4" id="KW-0812">Transmembrane</keyword>
<dbReference type="GO" id="GO:0022857">
    <property type="term" value="F:transmembrane transporter activity"/>
    <property type="evidence" value="ECO:0007669"/>
    <property type="project" value="InterPro"/>
</dbReference>
<keyword evidence="7" id="KW-1185">Reference proteome</keyword>
<feature type="transmembrane region" description="Helical" evidence="4">
    <location>
        <begin position="211"/>
        <end position="235"/>
    </location>
</feature>